<dbReference type="Gene3D" id="3.40.50.1110">
    <property type="entry name" value="SGNH hydrolase"/>
    <property type="match status" value="1"/>
</dbReference>
<proteinExistence type="predicted"/>
<sequence length="257" mass="27878">MTGGYQAELAKILPDRRVIGGGLAAQNSTQIAARTGAVQTRVSVTDDSIPASGDVRVTAIAPPLISNAARAGEIEGSLAGRAGKLTWDADDSYLFKPTPEENNTPAPPHSVFTPNTSEVRDCVLILWAGHNSIPAVAKILADTDAILAPYLRRHRPFLVIGLLNGEKEMIGAAGFRLKMQVSETLARRYGANYIDIRRYLIERGLQDLNLVADAADQEDIANGVVPHRLRQDVIHLNDDGNRLVARYLAAALKDRQW</sequence>
<keyword evidence="2" id="KW-1185">Reference proteome</keyword>
<dbReference type="Proteomes" id="UP001626536">
    <property type="component" value="Chromosome"/>
</dbReference>
<dbReference type="InterPro" id="IPR036514">
    <property type="entry name" value="SGNH_hydro_sf"/>
</dbReference>
<reference evidence="1 2" key="1">
    <citation type="submission" date="2023-10" db="EMBL/GenBank/DDBJ databases">
        <title>Novel methanotroph of the genus Methylocapsa from a subarctic wetland.</title>
        <authorList>
            <person name="Belova S.E."/>
            <person name="Oshkin I.Y."/>
            <person name="Miroshnikov K."/>
            <person name="Dedysh S.N."/>
        </authorList>
    </citation>
    <scope>NUCLEOTIDE SEQUENCE [LARGE SCALE GENOMIC DNA]</scope>
    <source>
        <strain evidence="1 2">RX1</strain>
    </source>
</reference>
<dbReference type="RefSeq" id="WP_407339085.1">
    <property type="nucleotide sequence ID" value="NZ_CP136862.1"/>
</dbReference>
<evidence type="ECO:0000313" key="2">
    <source>
        <dbReference type="Proteomes" id="UP001626536"/>
    </source>
</evidence>
<name>A0ABZ0HTI3_9HYPH</name>
<protein>
    <recommendedName>
        <fullName evidence="3">SGNH hydrolase-type esterase domain-containing protein</fullName>
    </recommendedName>
</protein>
<evidence type="ECO:0008006" key="3">
    <source>
        <dbReference type="Google" id="ProtNLM"/>
    </source>
</evidence>
<dbReference type="EMBL" id="CP136862">
    <property type="protein sequence ID" value="WOJ89640.1"/>
    <property type="molecule type" value="Genomic_DNA"/>
</dbReference>
<evidence type="ECO:0000313" key="1">
    <source>
        <dbReference type="EMBL" id="WOJ89640.1"/>
    </source>
</evidence>
<dbReference type="SUPFAM" id="SSF52266">
    <property type="entry name" value="SGNH hydrolase"/>
    <property type="match status" value="1"/>
</dbReference>
<organism evidence="1 2">
    <name type="scientific">Methylocapsa polymorpha</name>
    <dbReference type="NCBI Taxonomy" id="3080828"/>
    <lineage>
        <taxon>Bacteria</taxon>
        <taxon>Pseudomonadati</taxon>
        <taxon>Pseudomonadota</taxon>
        <taxon>Alphaproteobacteria</taxon>
        <taxon>Hyphomicrobiales</taxon>
        <taxon>Beijerinckiaceae</taxon>
        <taxon>Methylocapsa</taxon>
    </lineage>
</organism>
<accession>A0ABZ0HTI3</accession>
<gene>
    <name evidence="1" type="ORF">RZS28_17945</name>
</gene>